<dbReference type="PROSITE" id="PS00041">
    <property type="entry name" value="HTH_ARAC_FAMILY_1"/>
    <property type="match status" value="1"/>
</dbReference>
<reference evidence="5 6" key="1">
    <citation type="submission" date="2016-10" db="EMBL/GenBank/DDBJ databases">
        <authorList>
            <person name="de Groot N.N."/>
        </authorList>
    </citation>
    <scope>NUCLEOTIDE SEQUENCE [LARGE SCALE GENOMIC DNA]</scope>
    <source>
        <strain evidence="5 6">AB35.6</strain>
    </source>
</reference>
<dbReference type="SMART" id="SM00342">
    <property type="entry name" value="HTH_ARAC"/>
    <property type="match status" value="1"/>
</dbReference>
<keyword evidence="2 5" id="KW-0238">DNA-binding</keyword>
<evidence type="ECO:0000256" key="2">
    <source>
        <dbReference type="ARBA" id="ARBA00023125"/>
    </source>
</evidence>
<protein>
    <submittedName>
        <fullName evidence="5">AraC-type DNA-binding protein</fullName>
    </submittedName>
</protein>
<dbReference type="SUPFAM" id="SSF46689">
    <property type="entry name" value="Homeodomain-like"/>
    <property type="match status" value="2"/>
</dbReference>
<evidence type="ECO:0000256" key="1">
    <source>
        <dbReference type="ARBA" id="ARBA00023015"/>
    </source>
</evidence>
<evidence type="ECO:0000259" key="4">
    <source>
        <dbReference type="PROSITE" id="PS01124"/>
    </source>
</evidence>
<keyword evidence="1" id="KW-0805">Transcription regulation</keyword>
<gene>
    <name evidence="5" type="ORF">SAMN05443244_0470</name>
</gene>
<evidence type="ECO:0000256" key="3">
    <source>
        <dbReference type="ARBA" id="ARBA00023163"/>
    </source>
</evidence>
<dbReference type="InterPro" id="IPR018060">
    <property type="entry name" value="HTH_AraC"/>
</dbReference>
<dbReference type="PROSITE" id="PS01124">
    <property type="entry name" value="HTH_ARAC_FAMILY_2"/>
    <property type="match status" value="1"/>
</dbReference>
<sequence length="303" mass="33584">MRTIHPAGRPDRPDQRPYRLRVSKIGRNAGDDLSGTQQGLPFDLVGGPYPHEATLIRVITNIGPTITLHAEDATGSVKIPQQRGEVCVLYPEIKATFFSPSSIDLIEYRIDTGLGERHDDQLFGGADRTLSQLRAVEDPVLHHLSRAMANLLHAQQLTSHEPEDAFARAVVSRLIDRHRPNDSDGPAGCSGGLPPKHIRKVRKRLSGDLREGVSVVQLASECGLSVGHFARAFRQTFGESVHRHVLMLRIERAKHLLQASSLSLREVAHEVGYADQATFTESFGKVSGITPGRYRRQFAIHWQ</sequence>
<dbReference type="Proteomes" id="UP000182409">
    <property type="component" value="Unassembled WGS sequence"/>
</dbReference>
<dbReference type="PRINTS" id="PR00032">
    <property type="entry name" value="HTHARAC"/>
</dbReference>
<dbReference type="EMBL" id="FNSD01000001">
    <property type="protein sequence ID" value="SEB43054.1"/>
    <property type="molecule type" value="Genomic_DNA"/>
</dbReference>
<evidence type="ECO:0000313" key="6">
    <source>
        <dbReference type="Proteomes" id="UP000182409"/>
    </source>
</evidence>
<dbReference type="GO" id="GO:0003700">
    <property type="term" value="F:DNA-binding transcription factor activity"/>
    <property type="evidence" value="ECO:0007669"/>
    <property type="project" value="InterPro"/>
</dbReference>
<dbReference type="InterPro" id="IPR020449">
    <property type="entry name" value="Tscrpt_reg_AraC-type_HTH"/>
</dbReference>
<dbReference type="PANTHER" id="PTHR46796">
    <property type="entry name" value="HTH-TYPE TRANSCRIPTIONAL ACTIVATOR RHAS-RELATED"/>
    <property type="match status" value="1"/>
</dbReference>
<dbReference type="PANTHER" id="PTHR46796:SF6">
    <property type="entry name" value="ARAC SUBFAMILY"/>
    <property type="match status" value="1"/>
</dbReference>
<dbReference type="RefSeq" id="WP_170834932.1">
    <property type="nucleotide sequence ID" value="NZ_FNSD01000001.1"/>
</dbReference>
<proteinExistence type="predicted"/>
<keyword evidence="3" id="KW-0804">Transcription</keyword>
<dbReference type="InterPro" id="IPR018062">
    <property type="entry name" value="HTH_AraC-typ_CS"/>
</dbReference>
<feature type="domain" description="HTH araC/xylS-type" evidence="4">
    <location>
        <begin position="199"/>
        <end position="297"/>
    </location>
</feature>
<dbReference type="InterPro" id="IPR009057">
    <property type="entry name" value="Homeodomain-like_sf"/>
</dbReference>
<accession>A0A1H4J9P2</accession>
<organism evidence="5 6">
    <name type="scientific">Terriglobus roseus</name>
    <dbReference type="NCBI Taxonomy" id="392734"/>
    <lineage>
        <taxon>Bacteria</taxon>
        <taxon>Pseudomonadati</taxon>
        <taxon>Acidobacteriota</taxon>
        <taxon>Terriglobia</taxon>
        <taxon>Terriglobales</taxon>
        <taxon>Acidobacteriaceae</taxon>
        <taxon>Terriglobus</taxon>
    </lineage>
</organism>
<dbReference type="AlphaFoldDB" id="A0A1H4J9P2"/>
<dbReference type="GO" id="GO:0043565">
    <property type="term" value="F:sequence-specific DNA binding"/>
    <property type="evidence" value="ECO:0007669"/>
    <property type="project" value="InterPro"/>
</dbReference>
<evidence type="ECO:0000313" key="5">
    <source>
        <dbReference type="EMBL" id="SEB43054.1"/>
    </source>
</evidence>
<dbReference type="InterPro" id="IPR050204">
    <property type="entry name" value="AraC_XylS_family_regulators"/>
</dbReference>
<dbReference type="Pfam" id="PF12833">
    <property type="entry name" value="HTH_18"/>
    <property type="match status" value="1"/>
</dbReference>
<name>A0A1H4J9P2_9BACT</name>
<dbReference type="Gene3D" id="1.10.10.60">
    <property type="entry name" value="Homeodomain-like"/>
    <property type="match status" value="2"/>
</dbReference>